<dbReference type="Proteomes" id="UP001060085">
    <property type="component" value="Linkage Group LG04"/>
</dbReference>
<accession>A0ACC0B2T7</accession>
<reference evidence="2" key="1">
    <citation type="journal article" date="2023" name="Nat. Plants">
        <title>Single-cell RNA sequencing provides a high-resolution roadmap for understanding the multicellular compartmentation of specialized metabolism.</title>
        <authorList>
            <person name="Sun S."/>
            <person name="Shen X."/>
            <person name="Li Y."/>
            <person name="Li Y."/>
            <person name="Wang S."/>
            <person name="Li R."/>
            <person name="Zhang H."/>
            <person name="Shen G."/>
            <person name="Guo B."/>
            <person name="Wei J."/>
            <person name="Xu J."/>
            <person name="St-Pierre B."/>
            <person name="Chen S."/>
            <person name="Sun C."/>
        </authorList>
    </citation>
    <scope>NUCLEOTIDE SEQUENCE [LARGE SCALE GENOMIC DNA]</scope>
</reference>
<proteinExistence type="predicted"/>
<organism evidence="1 2">
    <name type="scientific">Catharanthus roseus</name>
    <name type="common">Madagascar periwinkle</name>
    <name type="synonym">Vinca rosea</name>
    <dbReference type="NCBI Taxonomy" id="4058"/>
    <lineage>
        <taxon>Eukaryota</taxon>
        <taxon>Viridiplantae</taxon>
        <taxon>Streptophyta</taxon>
        <taxon>Embryophyta</taxon>
        <taxon>Tracheophyta</taxon>
        <taxon>Spermatophyta</taxon>
        <taxon>Magnoliopsida</taxon>
        <taxon>eudicotyledons</taxon>
        <taxon>Gunneridae</taxon>
        <taxon>Pentapetalae</taxon>
        <taxon>asterids</taxon>
        <taxon>lamiids</taxon>
        <taxon>Gentianales</taxon>
        <taxon>Apocynaceae</taxon>
        <taxon>Rauvolfioideae</taxon>
        <taxon>Vinceae</taxon>
        <taxon>Catharanthinae</taxon>
        <taxon>Catharanthus</taxon>
    </lineage>
</organism>
<keyword evidence="2" id="KW-1185">Reference proteome</keyword>
<protein>
    <submittedName>
        <fullName evidence="1">Uncharacterized protein</fullName>
    </submittedName>
</protein>
<name>A0ACC0B2T7_CATRO</name>
<dbReference type="EMBL" id="CM044704">
    <property type="protein sequence ID" value="KAI5666892.1"/>
    <property type="molecule type" value="Genomic_DNA"/>
</dbReference>
<gene>
    <name evidence="1" type="ORF">M9H77_16745</name>
</gene>
<evidence type="ECO:0000313" key="1">
    <source>
        <dbReference type="EMBL" id="KAI5666892.1"/>
    </source>
</evidence>
<comment type="caution">
    <text evidence="1">The sequence shown here is derived from an EMBL/GenBank/DDBJ whole genome shotgun (WGS) entry which is preliminary data.</text>
</comment>
<evidence type="ECO:0000313" key="2">
    <source>
        <dbReference type="Proteomes" id="UP001060085"/>
    </source>
</evidence>
<sequence length="258" mass="27898">MGEKVGASSSLTHAENVKHAKNEHEMYRKKAVATDGFFQTSSYSGCSNIMPENLPLYSSAPLLCSGITVYSPMRRYGLDKPGIQVGIVGFGGLGHLAIRFARDFGANATVISSSLKKKEEAFDKFGVHSFLVSNPSEEMDAANGTLDAILDTLLMVHPLDPLFSLLKPLGKLVIVGVLETPFEVPAPSLLQGEKILAGSATGSVKETQEMMEFAAKHNIVVDVEVIPIDYVNTAMDRIEKSDVKYCFVILIVNTLKSS</sequence>